<evidence type="ECO:0000313" key="3">
    <source>
        <dbReference type="Proteomes" id="UP000276133"/>
    </source>
</evidence>
<keyword evidence="3" id="KW-1185">Reference proteome</keyword>
<sequence>MTRSSKSMSSKKDKCKICNLIAKSSKKSIIKLDRLHNQITENCNNNNNSASQCKRHNAGFNIDYVSLTSLNKIQSSKCKPIKNYSCIDSIDLDRIISFKKASNIYCLKIVSIILVHYIFLISYVIFLMKNSQNYSIFMNMKEWHIYLSYIGILILILSIPNLRSTPPINYLMFILYTAILGNLYWHLSYEYQITYVLFNLTITIAGQIVLIFFCMQVKFTLCSRPVIPYLYLYFILIAFILILFVGYGYMQVFFIQIFIYLNLNPEINLNGSFVSLILAFIFLFYEIFDLQLIIANKFSDSDSCEQSKFTYAFDLITVDLVKILLSIFLSLIKLHPVRKYKHCNLILQNVSGSEVWSEKIKTKN</sequence>
<protein>
    <submittedName>
        <fullName evidence="2">Uncharacterized protein</fullName>
    </submittedName>
</protein>
<dbReference type="EMBL" id="REGN01007157">
    <property type="protein sequence ID" value="RNA07096.1"/>
    <property type="molecule type" value="Genomic_DNA"/>
</dbReference>
<proteinExistence type="predicted"/>
<organism evidence="2 3">
    <name type="scientific">Brachionus plicatilis</name>
    <name type="common">Marine rotifer</name>
    <name type="synonym">Brachionus muelleri</name>
    <dbReference type="NCBI Taxonomy" id="10195"/>
    <lineage>
        <taxon>Eukaryota</taxon>
        <taxon>Metazoa</taxon>
        <taxon>Spiralia</taxon>
        <taxon>Gnathifera</taxon>
        <taxon>Rotifera</taxon>
        <taxon>Eurotatoria</taxon>
        <taxon>Monogononta</taxon>
        <taxon>Pseudotrocha</taxon>
        <taxon>Ploima</taxon>
        <taxon>Brachionidae</taxon>
        <taxon>Brachionus</taxon>
    </lineage>
</organism>
<feature type="transmembrane region" description="Helical" evidence="1">
    <location>
        <begin position="309"/>
        <end position="332"/>
    </location>
</feature>
<feature type="transmembrane region" description="Helical" evidence="1">
    <location>
        <begin position="169"/>
        <end position="187"/>
    </location>
</feature>
<dbReference type="Proteomes" id="UP000276133">
    <property type="component" value="Unassembled WGS sequence"/>
</dbReference>
<accession>A0A3M7Q6R1</accession>
<keyword evidence="1" id="KW-0812">Transmembrane</keyword>
<reference evidence="2 3" key="1">
    <citation type="journal article" date="2018" name="Sci. Rep.">
        <title>Genomic signatures of local adaptation to the degree of environmental predictability in rotifers.</title>
        <authorList>
            <person name="Franch-Gras L."/>
            <person name="Hahn C."/>
            <person name="Garcia-Roger E.M."/>
            <person name="Carmona M.J."/>
            <person name="Serra M."/>
            <person name="Gomez A."/>
        </authorList>
    </citation>
    <scope>NUCLEOTIDE SEQUENCE [LARGE SCALE GENOMIC DNA]</scope>
    <source>
        <strain evidence="2">HYR1</strain>
    </source>
</reference>
<feature type="transmembrane region" description="Helical" evidence="1">
    <location>
        <begin position="269"/>
        <end position="288"/>
    </location>
</feature>
<dbReference type="OrthoDB" id="10502875at2759"/>
<evidence type="ECO:0000256" key="1">
    <source>
        <dbReference type="SAM" id="Phobius"/>
    </source>
</evidence>
<comment type="caution">
    <text evidence="2">The sequence shown here is derived from an EMBL/GenBank/DDBJ whole genome shotgun (WGS) entry which is preliminary data.</text>
</comment>
<keyword evidence="1" id="KW-1133">Transmembrane helix</keyword>
<gene>
    <name evidence="2" type="ORF">BpHYR1_014330</name>
</gene>
<keyword evidence="1" id="KW-0472">Membrane</keyword>
<dbReference type="AlphaFoldDB" id="A0A3M7Q6R1"/>
<name>A0A3M7Q6R1_BRAPC</name>
<evidence type="ECO:0000313" key="2">
    <source>
        <dbReference type="EMBL" id="RNA07096.1"/>
    </source>
</evidence>
<feature type="transmembrane region" description="Helical" evidence="1">
    <location>
        <begin position="193"/>
        <end position="214"/>
    </location>
</feature>
<feature type="transmembrane region" description="Helical" evidence="1">
    <location>
        <begin position="104"/>
        <end position="128"/>
    </location>
</feature>
<feature type="transmembrane region" description="Helical" evidence="1">
    <location>
        <begin position="143"/>
        <end position="162"/>
    </location>
</feature>
<feature type="transmembrane region" description="Helical" evidence="1">
    <location>
        <begin position="226"/>
        <end position="249"/>
    </location>
</feature>